<evidence type="ECO:0000313" key="3">
    <source>
        <dbReference type="Proteomes" id="UP000059680"/>
    </source>
</evidence>
<keyword evidence="3" id="KW-1185">Reference proteome</keyword>
<feature type="region of interest" description="Disordered" evidence="1">
    <location>
        <begin position="158"/>
        <end position="204"/>
    </location>
</feature>
<reference evidence="3" key="1">
    <citation type="journal article" date="2005" name="Nature">
        <title>The map-based sequence of the rice genome.</title>
        <authorList>
            <consortium name="International rice genome sequencing project (IRGSP)"/>
            <person name="Matsumoto T."/>
            <person name="Wu J."/>
            <person name="Kanamori H."/>
            <person name="Katayose Y."/>
            <person name="Fujisawa M."/>
            <person name="Namiki N."/>
            <person name="Mizuno H."/>
            <person name="Yamamoto K."/>
            <person name="Antonio B.A."/>
            <person name="Baba T."/>
            <person name="Sakata K."/>
            <person name="Nagamura Y."/>
            <person name="Aoki H."/>
            <person name="Arikawa K."/>
            <person name="Arita K."/>
            <person name="Bito T."/>
            <person name="Chiden Y."/>
            <person name="Fujitsuka N."/>
            <person name="Fukunaka R."/>
            <person name="Hamada M."/>
            <person name="Harada C."/>
            <person name="Hayashi A."/>
            <person name="Hijishita S."/>
            <person name="Honda M."/>
            <person name="Hosokawa S."/>
            <person name="Ichikawa Y."/>
            <person name="Idonuma A."/>
            <person name="Iijima M."/>
            <person name="Ikeda M."/>
            <person name="Ikeno M."/>
            <person name="Ito K."/>
            <person name="Ito S."/>
            <person name="Ito T."/>
            <person name="Ito Y."/>
            <person name="Ito Y."/>
            <person name="Iwabuchi A."/>
            <person name="Kamiya K."/>
            <person name="Karasawa W."/>
            <person name="Kurita K."/>
            <person name="Katagiri S."/>
            <person name="Kikuta A."/>
            <person name="Kobayashi H."/>
            <person name="Kobayashi N."/>
            <person name="Machita K."/>
            <person name="Maehara T."/>
            <person name="Masukawa M."/>
            <person name="Mizubayashi T."/>
            <person name="Mukai Y."/>
            <person name="Nagasaki H."/>
            <person name="Nagata Y."/>
            <person name="Naito S."/>
            <person name="Nakashima M."/>
            <person name="Nakama Y."/>
            <person name="Nakamichi Y."/>
            <person name="Nakamura M."/>
            <person name="Meguro A."/>
            <person name="Negishi M."/>
            <person name="Ohta I."/>
            <person name="Ohta T."/>
            <person name="Okamoto M."/>
            <person name="Ono N."/>
            <person name="Saji S."/>
            <person name="Sakaguchi M."/>
            <person name="Sakai K."/>
            <person name="Shibata M."/>
            <person name="Shimokawa T."/>
            <person name="Song J."/>
            <person name="Takazaki Y."/>
            <person name="Terasawa K."/>
            <person name="Tsugane M."/>
            <person name="Tsuji K."/>
            <person name="Ueda S."/>
            <person name="Waki K."/>
            <person name="Yamagata H."/>
            <person name="Yamamoto M."/>
            <person name="Yamamoto S."/>
            <person name="Yamane H."/>
            <person name="Yoshiki S."/>
            <person name="Yoshihara R."/>
            <person name="Yukawa K."/>
            <person name="Zhong H."/>
            <person name="Yano M."/>
            <person name="Yuan Q."/>
            <person name="Ouyang S."/>
            <person name="Liu J."/>
            <person name="Jones K.M."/>
            <person name="Gansberger K."/>
            <person name="Moffat K."/>
            <person name="Hill J."/>
            <person name="Bera J."/>
            <person name="Fadrosh D."/>
            <person name="Jin S."/>
            <person name="Johri S."/>
            <person name="Kim M."/>
            <person name="Overton L."/>
            <person name="Reardon M."/>
            <person name="Tsitrin T."/>
            <person name="Vuong H."/>
            <person name="Weaver B."/>
            <person name="Ciecko A."/>
            <person name="Tallon L."/>
            <person name="Jackson J."/>
            <person name="Pai G."/>
            <person name="Aken S.V."/>
            <person name="Utterback T."/>
            <person name="Reidmuller S."/>
            <person name="Feldblyum T."/>
            <person name="Hsiao J."/>
            <person name="Zismann V."/>
            <person name="Iobst S."/>
            <person name="de Vazeille A.R."/>
            <person name="Buell C.R."/>
            <person name="Ying K."/>
            <person name="Li Y."/>
            <person name="Lu T."/>
            <person name="Huang Y."/>
            <person name="Zhao Q."/>
            <person name="Feng Q."/>
            <person name="Zhang L."/>
            <person name="Zhu J."/>
            <person name="Weng Q."/>
            <person name="Mu J."/>
            <person name="Lu Y."/>
            <person name="Fan D."/>
            <person name="Liu Y."/>
            <person name="Guan J."/>
            <person name="Zhang Y."/>
            <person name="Yu S."/>
            <person name="Liu X."/>
            <person name="Zhang Y."/>
            <person name="Hong G."/>
            <person name="Han B."/>
            <person name="Choisne N."/>
            <person name="Demange N."/>
            <person name="Orjeda G."/>
            <person name="Samain S."/>
            <person name="Cattolico L."/>
            <person name="Pelletier E."/>
            <person name="Couloux A."/>
            <person name="Segurens B."/>
            <person name="Wincker P."/>
            <person name="D'Hont A."/>
            <person name="Scarpelli C."/>
            <person name="Weissenbach J."/>
            <person name="Salanoubat M."/>
            <person name="Quetier F."/>
            <person name="Yu Y."/>
            <person name="Kim H.R."/>
            <person name="Rambo T."/>
            <person name="Currie J."/>
            <person name="Collura K."/>
            <person name="Luo M."/>
            <person name="Yang T."/>
            <person name="Ammiraju J.S.S."/>
            <person name="Engler F."/>
            <person name="Soderlund C."/>
            <person name="Wing R.A."/>
            <person name="Palmer L.E."/>
            <person name="de la Bastide M."/>
            <person name="Spiegel L."/>
            <person name="Nascimento L."/>
            <person name="Zutavern T."/>
            <person name="O'Shaughnessy A."/>
            <person name="Dike S."/>
            <person name="Dedhia N."/>
            <person name="Preston R."/>
            <person name="Balija V."/>
            <person name="McCombie W.R."/>
            <person name="Chow T."/>
            <person name="Chen H."/>
            <person name="Chung M."/>
            <person name="Chen C."/>
            <person name="Shaw J."/>
            <person name="Wu H."/>
            <person name="Hsiao K."/>
            <person name="Chao Y."/>
            <person name="Chu M."/>
            <person name="Cheng C."/>
            <person name="Hour A."/>
            <person name="Lee P."/>
            <person name="Lin S."/>
            <person name="Lin Y."/>
            <person name="Liou J."/>
            <person name="Liu S."/>
            <person name="Hsing Y."/>
            <person name="Raghuvanshi S."/>
            <person name="Mohanty A."/>
            <person name="Bharti A.K."/>
            <person name="Gaur A."/>
            <person name="Gupta V."/>
            <person name="Kumar D."/>
            <person name="Ravi V."/>
            <person name="Vij S."/>
            <person name="Kapur A."/>
            <person name="Khurana P."/>
            <person name="Khurana P."/>
            <person name="Khurana J.P."/>
            <person name="Tyagi A.K."/>
            <person name="Gaikwad K."/>
            <person name="Singh A."/>
            <person name="Dalal V."/>
            <person name="Srivastava S."/>
            <person name="Dixit A."/>
            <person name="Pal A.K."/>
            <person name="Ghazi I.A."/>
            <person name="Yadav M."/>
            <person name="Pandit A."/>
            <person name="Bhargava A."/>
            <person name="Sureshbabu K."/>
            <person name="Batra K."/>
            <person name="Sharma T.R."/>
            <person name="Mohapatra T."/>
            <person name="Singh N.K."/>
            <person name="Messing J."/>
            <person name="Nelson A.B."/>
            <person name="Fuks G."/>
            <person name="Kavchok S."/>
            <person name="Keizer G."/>
            <person name="Linton E."/>
            <person name="Llaca V."/>
            <person name="Song R."/>
            <person name="Tanyolac B."/>
            <person name="Young S."/>
            <person name="Ho-Il K."/>
            <person name="Hahn J.H."/>
            <person name="Sangsakoo G."/>
            <person name="Vanavichit A."/>
            <person name="de Mattos Luiz.A.T."/>
            <person name="Zimmer P.D."/>
            <person name="Malone G."/>
            <person name="Dellagostin O."/>
            <person name="de Oliveira A.C."/>
            <person name="Bevan M."/>
            <person name="Bancroft I."/>
            <person name="Minx P."/>
            <person name="Cordum H."/>
            <person name="Wilson R."/>
            <person name="Cheng Z."/>
            <person name="Jin W."/>
            <person name="Jiang J."/>
            <person name="Leong S.A."/>
            <person name="Iwama H."/>
            <person name="Gojobori T."/>
            <person name="Itoh T."/>
            <person name="Niimura Y."/>
            <person name="Fujii Y."/>
            <person name="Habara T."/>
            <person name="Sakai H."/>
            <person name="Sato Y."/>
            <person name="Wilson G."/>
            <person name="Kumar K."/>
            <person name="McCouch S."/>
            <person name="Juretic N."/>
            <person name="Hoen D."/>
            <person name="Wright S."/>
            <person name="Bruskiewich R."/>
            <person name="Bureau T."/>
            <person name="Miyao A."/>
            <person name="Hirochika H."/>
            <person name="Nishikawa T."/>
            <person name="Kadowaki K."/>
            <person name="Sugiura M."/>
            <person name="Burr B."/>
            <person name="Sasaki T."/>
        </authorList>
    </citation>
    <scope>NUCLEOTIDE SEQUENCE [LARGE SCALE GENOMIC DNA]</scope>
    <source>
        <strain evidence="3">cv. Nipponbare</strain>
    </source>
</reference>
<gene>
    <name evidence="2" type="ordered locus">Os01g0915666</name>
    <name evidence="2" type="ORF">OSNPB_010915666</name>
</gene>
<protein>
    <submittedName>
        <fullName evidence="2">Os01g0915666 protein</fullName>
    </submittedName>
</protein>
<dbReference type="EMBL" id="AP014957">
    <property type="protein sequence ID" value="BAS75876.1"/>
    <property type="molecule type" value="Genomic_DNA"/>
</dbReference>
<name>A0A0P0VBZ4_ORYSJ</name>
<reference evidence="2 3" key="3">
    <citation type="journal article" date="2013" name="Rice">
        <title>Improvement of the Oryza sativa Nipponbare reference genome using next generation sequence and optical map data.</title>
        <authorList>
            <person name="Kawahara Y."/>
            <person name="de la Bastide M."/>
            <person name="Hamilton J.P."/>
            <person name="Kanamori H."/>
            <person name="McCombie W.R."/>
            <person name="Ouyang S."/>
            <person name="Schwartz D.C."/>
            <person name="Tanaka T."/>
            <person name="Wu J."/>
            <person name="Zhou S."/>
            <person name="Childs K.L."/>
            <person name="Davidson R.M."/>
            <person name="Lin H."/>
            <person name="Quesada-Ocampo L."/>
            <person name="Vaillancourt B."/>
            <person name="Sakai H."/>
            <person name="Lee S.S."/>
            <person name="Kim J."/>
            <person name="Numa H."/>
            <person name="Itoh T."/>
            <person name="Buell C.R."/>
            <person name="Matsumoto T."/>
        </authorList>
    </citation>
    <scope>NUCLEOTIDE SEQUENCE [LARGE SCALE GENOMIC DNA]</scope>
    <source>
        <strain evidence="3">cv. Nipponbare</strain>
    </source>
</reference>
<dbReference type="Proteomes" id="UP000059680">
    <property type="component" value="Chromosome 1"/>
</dbReference>
<organism evidence="2 3">
    <name type="scientific">Oryza sativa subsp. japonica</name>
    <name type="common">Rice</name>
    <dbReference type="NCBI Taxonomy" id="39947"/>
    <lineage>
        <taxon>Eukaryota</taxon>
        <taxon>Viridiplantae</taxon>
        <taxon>Streptophyta</taxon>
        <taxon>Embryophyta</taxon>
        <taxon>Tracheophyta</taxon>
        <taxon>Spermatophyta</taxon>
        <taxon>Magnoliopsida</taxon>
        <taxon>Liliopsida</taxon>
        <taxon>Poales</taxon>
        <taxon>Poaceae</taxon>
        <taxon>BOP clade</taxon>
        <taxon>Oryzoideae</taxon>
        <taxon>Oryzeae</taxon>
        <taxon>Oryzinae</taxon>
        <taxon>Oryza</taxon>
        <taxon>Oryza sativa</taxon>
    </lineage>
</organism>
<dbReference type="PaxDb" id="39947-A0A0P0VBZ4"/>
<accession>A0A0P0VBZ4</accession>
<reference evidence="2 3" key="2">
    <citation type="journal article" date="2013" name="Plant Cell Physiol.">
        <title>Rice Annotation Project Database (RAP-DB): an integrative and interactive database for rice genomics.</title>
        <authorList>
            <person name="Sakai H."/>
            <person name="Lee S.S."/>
            <person name="Tanaka T."/>
            <person name="Numa H."/>
            <person name="Kim J."/>
            <person name="Kawahara Y."/>
            <person name="Wakimoto H."/>
            <person name="Yang C.C."/>
            <person name="Iwamoto M."/>
            <person name="Abe T."/>
            <person name="Yamada Y."/>
            <person name="Muto A."/>
            <person name="Inokuchi H."/>
            <person name="Ikemura T."/>
            <person name="Matsumoto T."/>
            <person name="Sasaki T."/>
            <person name="Itoh T."/>
        </authorList>
    </citation>
    <scope>NUCLEOTIDE SEQUENCE [LARGE SCALE GENOMIC DNA]</scope>
    <source>
        <strain evidence="3">cv. Nipponbare</strain>
    </source>
</reference>
<feature type="region of interest" description="Disordered" evidence="1">
    <location>
        <begin position="103"/>
        <end position="124"/>
    </location>
</feature>
<evidence type="ECO:0000256" key="1">
    <source>
        <dbReference type="SAM" id="MobiDB-lite"/>
    </source>
</evidence>
<dbReference type="Gramene" id="Os01t0915666-00">
    <property type="protein sequence ID" value="Os01t0915666-00"/>
    <property type="gene ID" value="Os01g0915666"/>
</dbReference>
<sequence length="204" mass="21449">MDKNCKMDVKGKVTNRWAMMQMMSAFLQLPCYNPARDPAAASSSGLSSLFLPSRRGCGCPSPRRAGRGHGCSPWAARGASTSCPSLASCRRHSRCCSARPSPCRNSPRRPHCSPPMVRRGHGERNSARTLAAEVDMGLSLPLPFPEAFRFRALPSEAPLGGISAPPGAGSDTDDSSRVFPSSISFDAPAAPASGRPNCAGPAPP</sequence>
<dbReference type="InParanoid" id="A0A0P0VBZ4"/>
<dbReference type="AlphaFoldDB" id="A0A0P0VBZ4"/>
<proteinExistence type="predicted"/>
<evidence type="ECO:0000313" key="2">
    <source>
        <dbReference type="EMBL" id="BAS75876.1"/>
    </source>
</evidence>